<dbReference type="EMBL" id="CAJNBJ010000001">
    <property type="protein sequence ID" value="CAE6687682.1"/>
    <property type="molecule type" value="Genomic_DNA"/>
</dbReference>
<reference evidence="2 3" key="1">
    <citation type="submission" date="2021-02" db="EMBL/GenBank/DDBJ databases">
        <authorList>
            <person name="Han P."/>
        </authorList>
    </citation>
    <scope>NUCLEOTIDE SEQUENCE [LARGE SCALE GENOMIC DNA]</scope>
    <source>
        <strain evidence="2">Candidatus Nitrospira sp. ZN2</strain>
    </source>
</reference>
<evidence type="ECO:0000313" key="3">
    <source>
        <dbReference type="Proteomes" id="UP000675880"/>
    </source>
</evidence>
<protein>
    <recommendedName>
        <fullName evidence="4">TFIIS N-terminal domain-containing protein</fullName>
    </recommendedName>
</protein>
<dbReference type="Proteomes" id="UP000675880">
    <property type="component" value="Unassembled WGS sequence"/>
</dbReference>
<proteinExistence type="predicted"/>
<keyword evidence="3" id="KW-1185">Reference proteome</keyword>
<gene>
    <name evidence="2" type="ORF">NSPZN2_10054</name>
</gene>
<name>A0ABN7KDV3_9BACT</name>
<evidence type="ECO:0008006" key="4">
    <source>
        <dbReference type="Google" id="ProtNLM"/>
    </source>
</evidence>
<keyword evidence="1" id="KW-0175">Coiled coil</keyword>
<dbReference type="RefSeq" id="WP_213040006.1">
    <property type="nucleotide sequence ID" value="NZ_CAJNBJ010000001.1"/>
</dbReference>
<evidence type="ECO:0000256" key="1">
    <source>
        <dbReference type="SAM" id="Coils"/>
    </source>
</evidence>
<evidence type="ECO:0000313" key="2">
    <source>
        <dbReference type="EMBL" id="CAE6687682.1"/>
    </source>
</evidence>
<comment type="caution">
    <text evidence="2">The sequence shown here is derived from an EMBL/GenBank/DDBJ whole genome shotgun (WGS) entry which is preliminary data.</text>
</comment>
<sequence>MPADDKWKANMEKVAYMKGFPGLLHAWDQLIGKTVEVVLPLKSKSGSAAIICTDGSFLVVPLLRPEPYELGEALQVGRAHLEPKHAEAYAGYDQLLNKDKEAQRIARLENILGAIRNNAEQLPELKDRLAELIKEWK</sequence>
<accession>A0ABN7KDV3</accession>
<organism evidence="2 3">
    <name type="scientific">Nitrospira defluvii</name>
    <dbReference type="NCBI Taxonomy" id="330214"/>
    <lineage>
        <taxon>Bacteria</taxon>
        <taxon>Pseudomonadati</taxon>
        <taxon>Nitrospirota</taxon>
        <taxon>Nitrospiria</taxon>
        <taxon>Nitrospirales</taxon>
        <taxon>Nitrospiraceae</taxon>
        <taxon>Nitrospira</taxon>
    </lineage>
</organism>
<feature type="coiled-coil region" evidence="1">
    <location>
        <begin position="98"/>
        <end position="135"/>
    </location>
</feature>